<evidence type="ECO:0000313" key="2">
    <source>
        <dbReference type="Proteomes" id="UP001197974"/>
    </source>
</evidence>
<reference evidence="1 2" key="1">
    <citation type="submission" date="2023-06" db="EMBL/GenBank/DDBJ databases">
        <title>Five Gram-positive bacteria isolated from mangrove sediments in Shenzhen, Guangdong, China.</title>
        <authorList>
            <person name="Yu S."/>
            <person name="Zheng W."/>
            <person name="Huang Y."/>
        </authorList>
    </citation>
    <scope>NUCLEOTIDE SEQUENCE [LARGE SCALE GENOMIC DNA]</scope>
    <source>
        <strain evidence="1 2">SaN35-3</strain>
    </source>
</reference>
<accession>A0ABY9JUZ3</accession>
<proteinExistence type="predicted"/>
<protein>
    <submittedName>
        <fullName evidence="1">Uncharacterized protein</fullName>
    </submittedName>
</protein>
<evidence type="ECO:0000313" key="1">
    <source>
        <dbReference type="EMBL" id="WLR42313.1"/>
    </source>
</evidence>
<gene>
    <name evidence="1" type="ORF">LC087_16595</name>
</gene>
<organism evidence="1 2">
    <name type="scientific">Bacillus carboniphilus</name>
    <dbReference type="NCBI Taxonomy" id="86663"/>
    <lineage>
        <taxon>Bacteria</taxon>
        <taxon>Bacillati</taxon>
        <taxon>Bacillota</taxon>
        <taxon>Bacilli</taxon>
        <taxon>Bacillales</taxon>
        <taxon>Bacillaceae</taxon>
        <taxon>Bacillus</taxon>
    </lineage>
</organism>
<name>A0ABY9JUZ3_9BACI</name>
<dbReference type="Proteomes" id="UP001197974">
    <property type="component" value="Chromosome"/>
</dbReference>
<sequence>MLTIKRKKESEAQQLLEIQKEEFAEDLKKYQDHGTSRVNEPIERLLKKIEIFLYYTI</sequence>
<dbReference type="RefSeq" id="WP_226543215.1">
    <property type="nucleotide sequence ID" value="NZ_CP129013.1"/>
</dbReference>
<dbReference type="EMBL" id="CP129013">
    <property type="protein sequence ID" value="WLR42313.1"/>
    <property type="molecule type" value="Genomic_DNA"/>
</dbReference>
<keyword evidence="2" id="KW-1185">Reference proteome</keyword>